<evidence type="ECO:0000313" key="10">
    <source>
        <dbReference type="Proteomes" id="UP000291151"/>
    </source>
</evidence>
<evidence type="ECO:0000256" key="6">
    <source>
        <dbReference type="ARBA" id="ARBA00023210"/>
    </source>
</evidence>
<protein>
    <recommendedName>
        <fullName evidence="8">Septation ring formation regulator EzrA</fullName>
    </recommendedName>
</protein>
<evidence type="ECO:0000256" key="7">
    <source>
        <dbReference type="ARBA" id="ARBA00023306"/>
    </source>
</evidence>
<evidence type="ECO:0000256" key="1">
    <source>
        <dbReference type="ARBA" id="ARBA00022618"/>
    </source>
</evidence>
<reference evidence="9 10" key="1">
    <citation type="submission" date="2019-02" db="EMBL/GenBank/DDBJ databases">
        <title>Ureibacillus thermophilus.</title>
        <authorList>
            <person name="Sunny J.S."/>
            <person name="Natarajan A."/>
            <person name="Saleena L.M."/>
        </authorList>
    </citation>
    <scope>NUCLEOTIDE SEQUENCE [LARGE SCALE GENOMIC DNA]</scope>
    <source>
        <strain evidence="9 10">LM102</strain>
    </source>
</reference>
<dbReference type="GO" id="GO:0000921">
    <property type="term" value="P:septin ring assembly"/>
    <property type="evidence" value="ECO:0007669"/>
    <property type="project" value="InterPro"/>
</dbReference>
<feature type="coiled-coil region" evidence="8">
    <location>
        <begin position="165"/>
        <end position="221"/>
    </location>
</feature>
<keyword evidence="7 8" id="KW-0131">Cell cycle</keyword>
<accession>A0A4P6UXS6</accession>
<dbReference type="InterPro" id="IPR010379">
    <property type="entry name" value="EzrA"/>
</dbReference>
<evidence type="ECO:0000256" key="3">
    <source>
        <dbReference type="ARBA" id="ARBA00022989"/>
    </source>
</evidence>
<dbReference type="GO" id="GO:0000917">
    <property type="term" value="P:division septum assembly"/>
    <property type="evidence" value="ECO:0007669"/>
    <property type="project" value="UniProtKB-KW"/>
</dbReference>
<evidence type="ECO:0000256" key="5">
    <source>
        <dbReference type="ARBA" id="ARBA00023136"/>
    </source>
</evidence>
<keyword evidence="1 8" id="KW-0132">Cell division</keyword>
<proteinExistence type="inferred from homology"/>
<dbReference type="Gene3D" id="1.20.120.330">
    <property type="entry name" value="Nucleotidyltransferases domain 2"/>
    <property type="match status" value="1"/>
</dbReference>
<evidence type="ECO:0000256" key="4">
    <source>
        <dbReference type="ARBA" id="ARBA00023054"/>
    </source>
</evidence>
<dbReference type="HAMAP" id="MF_00728">
    <property type="entry name" value="EzrA"/>
    <property type="match status" value="1"/>
</dbReference>
<evidence type="ECO:0000256" key="2">
    <source>
        <dbReference type="ARBA" id="ARBA00022692"/>
    </source>
</evidence>
<dbReference type="Pfam" id="PF06160">
    <property type="entry name" value="EzrA"/>
    <property type="match status" value="1"/>
</dbReference>
<evidence type="ECO:0000256" key="8">
    <source>
        <dbReference type="HAMAP-Rule" id="MF_00728"/>
    </source>
</evidence>
<keyword evidence="10" id="KW-1185">Reference proteome</keyword>
<dbReference type="NCBIfam" id="NF003413">
    <property type="entry name" value="PRK04778.1-7"/>
    <property type="match status" value="1"/>
</dbReference>
<gene>
    <name evidence="8 9" type="primary">ezrA</name>
    <name evidence="9" type="ORF">DKZ56_12050</name>
</gene>
<organism evidence="9 10">
    <name type="scientific">Ureibacillus thermophilus</name>
    <dbReference type="NCBI Taxonomy" id="367743"/>
    <lineage>
        <taxon>Bacteria</taxon>
        <taxon>Bacillati</taxon>
        <taxon>Bacillota</taxon>
        <taxon>Bacilli</taxon>
        <taxon>Bacillales</taxon>
        <taxon>Caryophanaceae</taxon>
        <taxon>Ureibacillus</taxon>
    </lineage>
</organism>
<dbReference type="RefSeq" id="WP_208650222.1">
    <property type="nucleotide sequence ID" value="NZ_CP036528.1"/>
</dbReference>
<comment type="similarity">
    <text evidence="8">Belongs to the EzrA family.</text>
</comment>
<keyword evidence="8" id="KW-1003">Cell membrane</keyword>
<keyword evidence="5 8" id="KW-0472">Membrane</keyword>
<dbReference type="KEGG" id="uth:DKZ56_12050"/>
<dbReference type="GO" id="GO:0005940">
    <property type="term" value="C:septin ring"/>
    <property type="evidence" value="ECO:0007669"/>
    <property type="project" value="InterPro"/>
</dbReference>
<keyword evidence="3 8" id="KW-1133">Transmembrane helix</keyword>
<feature type="coiled-coil region" evidence="8">
    <location>
        <begin position="469"/>
        <end position="503"/>
    </location>
</feature>
<keyword evidence="2 8" id="KW-0812">Transmembrane</keyword>
<keyword evidence="6 8" id="KW-0717">Septation</keyword>
<feature type="topological domain" description="Extracellular" evidence="8">
    <location>
        <begin position="1"/>
        <end position="2"/>
    </location>
</feature>
<dbReference type="GO" id="GO:0005886">
    <property type="term" value="C:plasma membrane"/>
    <property type="evidence" value="ECO:0007669"/>
    <property type="project" value="UniProtKB-SubCell"/>
</dbReference>
<dbReference type="AlphaFoldDB" id="A0A4P6UXS6"/>
<name>A0A4P6UXS6_9BACL</name>
<sequence length="573" mass="67723">MKYIISIIIVLLVLLIVGLVIRRKHTAEIEKLENKKLQIQHYPIFEELTKVKNLNMNGQTEELFERWRNRWTEVVDVDIIKIDSMLFDAEEYIDRFKFKKASMIEKDIEDYINRCDKIKNEILAELNELIGSEEKNRIEIEQIRDQFRSARKTLLAHQYSFGPALTNLEKMLEEIPQKLEEYEKMTEEGNYLNAREIVLYLNDKSRKMNELINEIPALLAEIQTKIPAAIHELRTGQREMEEQSYYLKHLELTENLDRIEEELKKLEEELANLNVSLVAEKVQQMNDEIDNFYDLLEKEVYAKDFVDKNCDRTYATLNQVLKVTQDVSTEAEYVQNSYRLPKEEAEIPKIGLKQLEVIQKRFEVLLARVKEEKSAYSSLQEELMEISKEIERIQEVQEEFSNRLKNLRIDENKARAKLNSLKKILQETDRMLHKANIPGIPEEMDARLEEAEEQLFIVMQSLQEVPLNMSLVNSNLDKAEKCIQNVQKQAKEMIENVMLIERIIQYGNRYRSNPRVHEMLMQAEEAFHRFRYMKALEIAAEAVEMAEPGAIKRIEELVQEEMFEKTKSSFMQG</sequence>
<feature type="coiled-coil region" evidence="8">
    <location>
        <begin position="249"/>
        <end position="283"/>
    </location>
</feature>
<comment type="function">
    <text evidence="8">Negative regulator of FtsZ ring formation; modulates the frequency and position of FtsZ ring formation. Inhibits FtsZ ring formation at polar sites. Interacts either with FtsZ or with one of its binding partners to promote depolymerization.</text>
</comment>
<feature type="coiled-coil region" evidence="8">
    <location>
        <begin position="101"/>
        <end position="128"/>
    </location>
</feature>
<evidence type="ECO:0000313" key="9">
    <source>
        <dbReference type="EMBL" id="QBK26532.1"/>
    </source>
</evidence>
<feature type="topological domain" description="Cytoplasmic" evidence="8">
    <location>
        <begin position="22"/>
        <end position="573"/>
    </location>
</feature>
<keyword evidence="4 8" id="KW-0175">Coiled coil</keyword>
<dbReference type="Proteomes" id="UP000291151">
    <property type="component" value="Chromosome"/>
</dbReference>
<dbReference type="EMBL" id="CP036528">
    <property type="protein sequence ID" value="QBK26532.1"/>
    <property type="molecule type" value="Genomic_DNA"/>
</dbReference>
<feature type="coiled-coil region" evidence="8">
    <location>
        <begin position="352"/>
        <end position="424"/>
    </location>
</feature>
<comment type="subcellular location">
    <subcellularLocation>
        <location evidence="8">Cell membrane</location>
        <topology evidence="8">Single-pass membrane protein</topology>
    </subcellularLocation>
    <text evidence="8">Colocalized with FtsZ to the nascent septal site.</text>
</comment>